<keyword evidence="3" id="KW-1185">Reference proteome</keyword>
<reference evidence="2" key="2">
    <citation type="submission" date="2023-05" db="EMBL/GenBank/DDBJ databases">
        <authorList>
            <consortium name="Lawrence Berkeley National Laboratory"/>
            <person name="Steindorff A."/>
            <person name="Hensen N."/>
            <person name="Bonometti L."/>
            <person name="Westerberg I."/>
            <person name="Brannstrom I.O."/>
            <person name="Guillou S."/>
            <person name="Cros-Aarteil S."/>
            <person name="Calhoun S."/>
            <person name="Haridas S."/>
            <person name="Kuo A."/>
            <person name="Mondo S."/>
            <person name="Pangilinan J."/>
            <person name="Riley R."/>
            <person name="Labutti K."/>
            <person name="Andreopoulos B."/>
            <person name="Lipzen A."/>
            <person name="Chen C."/>
            <person name="Yanf M."/>
            <person name="Daum C."/>
            <person name="Ng V."/>
            <person name="Clum A."/>
            <person name="Ohm R."/>
            <person name="Martin F."/>
            <person name="Silar P."/>
            <person name="Natvig D."/>
            <person name="Lalanne C."/>
            <person name="Gautier V."/>
            <person name="Ament-Velasquez S.L."/>
            <person name="Kruys A."/>
            <person name="Hutchinson M.I."/>
            <person name="Powell A.J."/>
            <person name="Barry K."/>
            <person name="Miller A.N."/>
            <person name="Grigoriev I.V."/>
            <person name="Debuchy R."/>
            <person name="Gladieux P."/>
            <person name="Thoren M.H."/>
            <person name="Johannesson H."/>
        </authorList>
    </citation>
    <scope>NUCLEOTIDE SEQUENCE</scope>
    <source>
        <strain evidence="2">CBS 123565</strain>
    </source>
</reference>
<protein>
    <submittedName>
        <fullName evidence="2">Uncharacterized protein</fullName>
    </submittedName>
</protein>
<dbReference type="EMBL" id="MU853403">
    <property type="protein sequence ID" value="KAK4136929.1"/>
    <property type="molecule type" value="Genomic_DNA"/>
</dbReference>
<evidence type="ECO:0000313" key="2">
    <source>
        <dbReference type="EMBL" id="KAK4136929.1"/>
    </source>
</evidence>
<proteinExistence type="predicted"/>
<feature type="compositionally biased region" description="Polar residues" evidence="1">
    <location>
        <begin position="37"/>
        <end position="54"/>
    </location>
</feature>
<organism evidence="2 3">
    <name type="scientific">Trichocladium antarcticum</name>
    <dbReference type="NCBI Taxonomy" id="1450529"/>
    <lineage>
        <taxon>Eukaryota</taxon>
        <taxon>Fungi</taxon>
        <taxon>Dikarya</taxon>
        <taxon>Ascomycota</taxon>
        <taxon>Pezizomycotina</taxon>
        <taxon>Sordariomycetes</taxon>
        <taxon>Sordariomycetidae</taxon>
        <taxon>Sordariales</taxon>
        <taxon>Chaetomiaceae</taxon>
        <taxon>Trichocladium</taxon>
    </lineage>
</organism>
<accession>A0AAN6ZGR2</accession>
<dbReference type="Proteomes" id="UP001304895">
    <property type="component" value="Unassembled WGS sequence"/>
</dbReference>
<reference evidence="2" key="1">
    <citation type="journal article" date="2023" name="Mol. Phylogenet. Evol.">
        <title>Genome-scale phylogeny and comparative genomics of the fungal order Sordariales.</title>
        <authorList>
            <person name="Hensen N."/>
            <person name="Bonometti L."/>
            <person name="Westerberg I."/>
            <person name="Brannstrom I.O."/>
            <person name="Guillou S."/>
            <person name="Cros-Aarteil S."/>
            <person name="Calhoun S."/>
            <person name="Haridas S."/>
            <person name="Kuo A."/>
            <person name="Mondo S."/>
            <person name="Pangilinan J."/>
            <person name="Riley R."/>
            <person name="LaButti K."/>
            <person name="Andreopoulos B."/>
            <person name="Lipzen A."/>
            <person name="Chen C."/>
            <person name="Yan M."/>
            <person name="Daum C."/>
            <person name="Ng V."/>
            <person name="Clum A."/>
            <person name="Steindorff A."/>
            <person name="Ohm R.A."/>
            <person name="Martin F."/>
            <person name="Silar P."/>
            <person name="Natvig D.O."/>
            <person name="Lalanne C."/>
            <person name="Gautier V."/>
            <person name="Ament-Velasquez S.L."/>
            <person name="Kruys A."/>
            <person name="Hutchinson M.I."/>
            <person name="Powell A.J."/>
            <person name="Barry K."/>
            <person name="Miller A.N."/>
            <person name="Grigoriev I.V."/>
            <person name="Debuchy R."/>
            <person name="Gladieux P."/>
            <person name="Hiltunen Thoren M."/>
            <person name="Johannesson H."/>
        </authorList>
    </citation>
    <scope>NUCLEOTIDE SEQUENCE</scope>
    <source>
        <strain evidence="2">CBS 123565</strain>
    </source>
</reference>
<name>A0AAN6ZGR2_9PEZI</name>
<comment type="caution">
    <text evidence="2">The sequence shown here is derived from an EMBL/GenBank/DDBJ whole genome shotgun (WGS) entry which is preliminary data.</text>
</comment>
<feature type="region of interest" description="Disordered" evidence="1">
    <location>
        <begin position="1"/>
        <end position="56"/>
    </location>
</feature>
<sequence length="147" mass="15578">MSGACHRLSSLGSSRPDRRYSNAAGPSQSDGLAATSARISSSEGTWPTSPTRQSEGLADLELHPFHVEPRAPFFQHGLSQHPPPMFMAPIGLEQASFLLAIPYQEYHGETGQGVSNHDSDGLGEHLVCSMDVSPGSYGSSGSNPPEM</sequence>
<evidence type="ECO:0000256" key="1">
    <source>
        <dbReference type="SAM" id="MobiDB-lite"/>
    </source>
</evidence>
<gene>
    <name evidence="2" type="ORF">BT67DRAFT_195673</name>
</gene>
<evidence type="ECO:0000313" key="3">
    <source>
        <dbReference type="Proteomes" id="UP001304895"/>
    </source>
</evidence>
<dbReference type="AlphaFoldDB" id="A0AAN6ZGR2"/>